<feature type="domain" description="WRKY" evidence="9">
    <location>
        <begin position="126"/>
        <end position="192"/>
    </location>
</feature>
<keyword evidence="7" id="KW-0175">Coiled coil</keyword>
<dbReference type="InterPro" id="IPR003657">
    <property type="entry name" value="WRKY_dom"/>
</dbReference>
<evidence type="ECO:0000313" key="10">
    <source>
        <dbReference type="EMBL" id="THU44399.1"/>
    </source>
</evidence>
<feature type="compositionally biased region" description="Low complexity" evidence="8">
    <location>
        <begin position="86"/>
        <end position="95"/>
    </location>
</feature>
<dbReference type="GO" id="GO:0005634">
    <property type="term" value="C:nucleus"/>
    <property type="evidence" value="ECO:0007669"/>
    <property type="project" value="UniProtKB-SubCell"/>
</dbReference>
<feature type="coiled-coil region" evidence="7">
    <location>
        <begin position="42"/>
        <end position="69"/>
    </location>
</feature>
<evidence type="ECO:0000256" key="1">
    <source>
        <dbReference type="ARBA" id="ARBA00004123"/>
    </source>
</evidence>
<dbReference type="PANTHER" id="PTHR31429">
    <property type="entry name" value="WRKY TRANSCRIPTION FACTOR 36-RELATED"/>
    <property type="match status" value="1"/>
</dbReference>
<keyword evidence="6" id="KW-0539">Nucleus</keyword>
<keyword evidence="4" id="KW-0238">DNA-binding</keyword>
<sequence length="255" mass="28009">MEPISVDLDISIGSVRFSGKSAVKPKHADEDVSQHLHQRCVVKALEAELDSVNEENKVLKETLAAMVAKYGALRRQMTDLLPKHTSSVGGSVSSGTKDAADTGMRVREGEHNPKVSKLYVRTDPSDSSLVVKDGYHWRKYGQKVTRDNPCPRAYYRCSFAPSCPVKKKVQRSAEDTSMLVATYEGEHNHGQPSHPGSVNAPRHCSLASDRSHASKKHKQDYLVEQMAVSLTNDTAFKTALAAAISGRMYRSSSPK</sequence>
<dbReference type="InterPro" id="IPR044810">
    <property type="entry name" value="WRKY_plant"/>
</dbReference>
<evidence type="ECO:0000256" key="5">
    <source>
        <dbReference type="ARBA" id="ARBA00023163"/>
    </source>
</evidence>
<dbReference type="GO" id="GO:0051707">
    <property type="term" value="P:response to other organism"/>
    <property type="evidence" value="ECO:0007669"/>
    <property type="project" value="UniProtKB-ARBA"/>
</dbReference>
<keyword evidence="3" id="KW-0805">Transcription regulation</keyword>
<accession>A0A4S8I9R0</accession>
<dbReference type="Gene3D" id="2.20.25.80">
    <property type="entry name" value="WRKY domain"/>
    <property type="match status" value="1"/>
</dbReference>
<dbReference type="Pfam" id="PF03106">
    <property type="entry name" value="WRKY"/>
    <property type="match status" value="1"/>
</dbReference>
<evidence type="ECO:0000256" key="2">
    <source>
        <dbReference type="ARBA" id="ARBA00008189"/>
    </source>
</evidence>
<feature type="region of interest" description="Disordered" evidence="8">
    <location>
        <begin position="185"/>
        <end position="218"/>
    </location>
</feature>
<dbReference type="GO" id="GO:0043565">
    <property type="term" value="F:sequence-specific DNA binding"/>
    <property type="evidence" value="ECO:0007669"/>
    <property type="project" value="InterPro"/>
</dbReference>
<evidence type="ECO:0000256" key="6">
    <source>
        <dbReference type="ARBA" id="ARBA00023242"/>
    </source>
</evidence>
<dbReference type="EMBL" id="PYDT01000011">
    <property type="protein sequence ID" value="THU44399.1"/>
    <property type="molecule type" value="Genomic_DNA"/>
</dbReference>
<protein>
    <recommendedName>
        <fullName evidence="9">WRKY domain-containing protein</fullName>
    </recommendedName>
</protein>
<gene>
    <name evidence="10" type="ORF">C4D60_Mb02t06980</name>
</gene>
<evidence type="ECO:0000256" key="3">
    <source>
        <dbReference type="ARBA" id="ARBA00023015"/>
    </source>
</evidence>
<evidence type="ECO:0000259" key="9">
    <source>
        <dbReference type="PROSITE" id="PS50811"/>
    </source>
</evidence>
<dbReference type="GO" id="GO:0003700">
    <property type="term" value="F:DNA-binding transcription factor activity"/>
    <property type="evidence" value="ECO:0007669"/>
    <property type="project" value="InterPro"/>
</dbReference>
<reference evidence="10 11" key="1">
    <citation type="journal article" date="2019" name="Nat. Plants">
        <title>Genome sequencing of Musa balbisiana reveals subgenome evolution and function divergence in polyploid bananas.</title>
        <authorList>
            <person name="Yao X."/>
        </authorList>
    </citation>
    <scope>NUCLEOTIDE SEQUENCE [LARGE SCALE GENOMIC DNA]</scope>
    <source>
        <strain evidence="11">cv. DH-PKW</strain>
        <tissue evidence="10">Leaves</tissue>
    </source>
</reference>
<dbReference type="Proteomes" id="UP000317650">
    <property type="component" value="Chromosome 2"/>
</dbReference>
<dbReference type="FunFam" id="2.20.25.80:FF:000008">
    <property type="entry name" value="WRKY transcription factor 40"/>
    <property type="match status" value="1"/>
</dbReference>
<feature type="region of interest" description="Disordered" evidence="8">
    <location>
        <begin position="83"/>
        <end position="102"/>
    </location>
</feature>
<evidence type="ECO:0000256" key="7">
    <source>
        <dbReference type="SAM" id="Coils"/>
    </source>
</evidence>
<comment type="caution">
    <text evidence="10">The sequence shown here is derived from an EMBL/GenBank/DDBJ whole genome shotgun (WGS) entry which is preliminary data.</text>
</comment>
<keyword evidence="11" id="KW-1185">Reference proteome</keyword>
<comment type="subcellular location">
    <subcellularLocation>
        <location evidence="1">Nucleus</location>
    </subcellularLocation>
</comment>
<name>A0A4S8I9R0_MUSBA</name>
<dbReference type="PROSITE" id="PS50811">
    <property type="entry name" value="WRKY"/>
    <property type="match status" value="1"/>
</dbReference>
<evidence type="ECO:0000256" key="8">
    <source>
        <dbReference type="SAM" id="MobiDB-lite"/>
    </source>
</evidence>
<dbReference type="STRING" id="52838.A0A4S8I9R0"/>
<dbReference type="SMART" id="SM00774">
    <property type="entry name" value="WRKY"/>
    <property type="match status" value="1"/>
</dbReference>
<comment type="similarity">
    <text evidence="2">Belongs to the WRKY group II-a family.</text>
</comment>
<keyword evidence="5" id="KW-0804">Transcription</keyword>
<dbReference type="PANTHER" id="PTHR31429:SF114">
    <property type="entry name" value="WRKY TRANSCRIPTION FACTOR WRKY71"/>
    <property type="match status" value="1"/>
</dbReference>
<dbReference type="AlphaFoldDB" id="A0A4S8I9R0"/>
<proteinExistence type="inferred from homology"/>
<organism evidence="10 11">
    <name type="scientific">Musa balbisiana</name>
    <name type="common">Banana</name>
    <dbReference type="NCBI Taxonomy" id="52838"/>
    <lineage>
        <taxon>Eukaryota</taxon>
        <taxon>Viridiplantae</taxon>
        <taxon>Streptophyta</taxon>
        <taxon>Embryophyta</taxon>
        <taxon>Tracheophyta</taxon>
        <taxon>Spermatophyta</taxon>
        <taxon>Magnoliopsida</taxon>
        <taxon>Liliopsida</taxon>
        <taxon>Zingiberales</taxon>
        <taxon>Musaceae</taxon>
        <taxon>Musa</taxon>
    </lineage>
</organism>
<evidence type="ECO:0000313" key="11">
    <source>
        <dbReference type="Proteomes" id="UP000317650"/>
    </source>
</evidence>
<dbReference type="SUPFAM" id="SSF118290">
    <property type="entry name" value="WRKY DNA-binding domain"/>
    <property type="match status" value="1"/>
</dbReference>
<evidence type="ECO:0000256" key="4">
    <source>
        <dbReference type="ARBA" id="ARBA00023125"/>
    </source>
</evidence>
<dbReference type="InterPro" id="IPR036576">
    <property type="entry name" value="WRKY_dom_sf"/>
</dbReference>